<dbReference type="Proteomes" id="UP000199529">
    <property type="component" value="Unassembled WGS sequence"/>
</dbReference>
<dbReference type="AlphaFoldDB" id="A0A1H2ZNL3"/>
<name>A0A1H2ZNL3_9PSEU</name>
<proteinExistence type="predicted"/>
<keyword evidence="2" id="KW-1185">Reference proteome</keyword>
<protein>
    <submittedName>
        <fullName evidence="1">Uncharacterized protein</fullName>
    </submittedName>
</protein>
<evidence type="ECO:0000313" key="2">
    <source>
        <dbReference type="Proteomes" id="UP000199529"/>
    </source>
</evidence>
<accession>A0A1H2ZNL3</accession>
<gene>
    <name evidence="1" type="ORF">SAMN05216215_1008126</name>
</gene>
<reference evidence="2" key="1">
    <citation type="submission" date="2016-10" db="EMBL/GenBank/DDBJ databases">
        <authorList>
            <person name="Varghese N."/>
            <person name="Submissions S."/>
        </authorList>
    </citation>
    <scope>NUCLEOTIDE SEQUENCE [LARGE SCALE GENOMIC DNA]</scope>
    <source>
        <strain evidence="2">CGMCC 4.3530</strain>
    </source>
</reference>
<evidence type="ECO:0000313" key="1">
    <source>
        <dbReference type="EMBL" id="SDX18986.1"/>
    </source>
</evidence>
<organism evidence="1 2">
    <name type="scientific">Saccharopolyspora shandongensis</name>
    <dbReference type="NCBI Taxonomy" id="418495"/>
    <lineage>
        <taxon>Bacteria</taxon>
        <taxon>Bacillati</taxon>
        <taxon>Actinomycetota</taxon>
        <taxon>Actinomycetes</taxon>
        <taxon>Pseudonocardiales</taxon>
        <taxon>Pseudonocardiaceae</taxon>
        <taxon>Saccharopolyspora</taxon>
    </lineage>
</organism>
<dbReference type="EMBL" id="FNOK01000008">
    <property type="protein sequence ID" value="SDX18986.1"/>
    <property type="molecule type" value="Genomic_DNA"/>
</dbReference>
<sequence>MVDAVPPTKPDDTGVEIMPSLDEQIAAAREAQGVFADAEVPADFQDAWNGMTVALQEDREAWQSVTPWKGAPGTDMIGVLQLGSAKQKVDDAKNALNAAADRHGFASCGSAIDWRY</sequence>